<dbReference type="EMBL" id="JAUESC010000385">
    <property type="protein sequence ID" value="KAK0577863.1"/>
    <property type="molecule type" value="Genomic_DNA"/>
</dbReference>
<gene>
    <name evidence="1" type="ORF">LWI29_001389</name>
</gene>
<proteinExistence type="predicted"/>
<comment type="caution">
    <text evidence="1">The sequence shown here is derived from an EMBL/GenBank/DDBJ whole genome shotgun (WGS) entry which is preliminary data.</text>
</comment>
<keyword evidence="2" id="KW-1185">Reference proteome</keyword>
<evidence type="ECO:0000313" key="2">
    <source>
        <dbReference type="Proteomes" id="UP001168877"/>
    </source>
</evidence>
<evidence type="ECO:0000313" key="1">
    <source>
        <dbReference type="EMBL" id="KAK0577863.1"/>
    </source>
</evidence>
<protein>
    <submittedName>
        <fullName evidence="1">Uncharacterized protein</fullName>
    </submittedName>
</protein>
<organism evidence="1 2">
    <name type="scientific">Acer saccharum</name>
    <name type="common">Sugar maple</name>
    <dbReference type="NCBI Taxonomy" id="4024"/>
    <lineage>
        <taxon>Eukaryota</taxon>
        <taxon>Viridiplantae</taxon>
        <taxon>Streptophyta</taxon>
        <taxon>Embryophyta</taxon>
        <taxon>Tracheophyta</taxon>
        <taxon>Spermatophyta</taxon>
        <taxon>Magnoliopsida</taxon>
        <taxon>eudicotyledons</taxon>
        <taxon>Gunneridae</taxon>
        <taxon>Pentapetalae</taxon>
        <taxon>rosids</taxon>
        <taxon>malvids</taxon>
        <taxon>Sapindales</taxon>
        <taxon>Sapindaceae</taxon>
        <taxon>Hippocastanoideae</taxon>
        <taxon>Acereae</taxon>
        <taxon>Acer</taxon>
    </lineage>
</organism>
<accession>A0AA39RQM3</accession>
<reference evidence="1" key="1">
    <citation type="journal article" date="2022" name="Plant J.">
        <title>Strategies of tolerance reflected in two North American maple genomes.</title>
        <authorList>
            <person name="McEvoy S.L."/>
            <person name="Sezen U.U."/>
            <person name="Trouern-Trend A."/>
            <person name="McMahon S.M."/>
            <person name="Schaberg P.G."/>
            <person name="Yang J."/>
            <person name="Wegrzyn J.L."/>
            <person name="Swenson N.G."/>
        </authorList>
    </citation>
    <scope>NUCLEOTIDE SEQUENCE</scope>
    <source>
        <strain evidence="1">NS2018</strain>
    </source>
</reference>
<name>A0AA39RQM3_ACESA</name>
<sequence>MQIRADCFRSSDSFGICIAALPHLERNYNFAFIETGIKTPIYYMEEEQSLLDALLLAQMWKGHFRYDLTTSEIKKANSEIITAATVPNCAILIIINACYFPDHLPVGLMPVDTFFTDGRTETRANAFLSSSIMAVNPLCLLLAKKSEHIDVSTFT</sequence>
<dbReference type="AlphaFoldDB" id="A0AA39RQM3"/>
<reference evidence="1" key="2">
    <citation type="submission" date="2023-06" db="EMBL/GenBank/DDBJ databases">
        <authorList>
            <person name="Swenson N.G."/>
            <person name="Wegrzyn J.L."/>
            <person name="Mcevoy S.L."/>
        </authorList>
    </citation>
    <scope>NUCLEOTIDE SEQUENCE</scope>
    <source>
        <strain evidence="1">NS2018</strain>
        <tissue evidence="1">Leaf</tissue>
    </source>
</reference>
<dbReference type="Proteomes" id="UP001168877">
    <property type="component" value="Unassembled WGS sequence"/>
</dbReference>